<proteinExistence type="predicted"/>
<dbReference type="EMBL" id="JAUCMV010000002">
    <property type="protein sequence ID" value="KAK0416413.1"/>
    <property type="molecule type" value="Genomic_DNA"/>
</dbReference>
<dbReference type="Proteomes" id="UP001175271">
    <property type="component" value="Unassembled WGS sequence"/>
</dbReference>
<name>A0AA39I4F4_9BILA</name>
<accession>A0AA39I4F4</accession>
<keyword evidence="3" id="KW-1185">Reference proteome</keyword>
<gene>
    <name evidence="2" type="ORF">QR680_012468</name>
</gene>
<protein>
    <submittedName>
        <fullName evidence="2">Uncharacterized protein</fullName>
    </submittedName>
</protein>
<organism evidence="2 3">
    <name type="scientific">Steinernema hermaphroditum</name>
    <dbReference type="NCBI Taxonomy" id="289476"/>
    <lineage>
        <taxon>Eukaryota</taxon>
        <taxon>Metazoa</taxon>
        <taxon>Ecdysozoa</taxon>
        <taxon>Nematoda</taxon>
        <taxon>Chromadorea</taxon>
        <taxon>Rhabditida</taxon>
        <taxon>Tylenchina</taxon>
        <taxon>Panagrolaimomorpha</taxon>
        <taxon>Strongyloidoidea</taxon>
        <taxon>Steinernematidae</taxon>
        <taxon>Steinernema</taxon>
    </lineage>
</organism>
<evidence type="ECO:0000313" key="3">
    <source>
        <dbReference type="Proteomes" id="UP001175271"/>
    </source>
</evidence>
<dbReference type="AlphaFoldDB" id="A0AA39I4F4"/>
<feature type="region of interest" description="Disordered" evidence="1">
    <location>
        <begin position="71"/>
        <end position="110"/>
    </location>
</feature>
<evidence type="ECO:0000313" key="2">
    <source>
        <dbReference type="EMBL" id="KAK0416413.1"/>
    </source>
</evidence>
<comment type="caution">
    <text evidence="2">The sequence shown here is derived from an EMBL/GenBank/DDBJ whole genome shotgun (WGS) entry which is preliminary data.</text>
</comment>
<reference evidence="2" key="1">
    <citation type="submission" date="2023-06" db="EMBL/GenBank/DDBJ databases">
        <title>Genomic analysis of the entomopathogenic nematode Steinernema hermaphroditum.</title>
        <authorList>
            <person name="Schwarz E.M."/>
            <person name="Heppert J.K."/>
            <person name="Baniya A."/>
            <person name="Schwartz H.T."/>
            <person name="Tan C.-H."/>
            <person name="Antoshechkin I."/>
            <person name="Sternberg P.W."/>
            <person name="Goodrich-Blair H."/>
            <person name="Dillman A.R."/>
        </authorList>
    </citation>
    <scope>NUCLEOTIDE SEQUENCE</scope>
    <source>
        <strain evidence="2">PS9179</strain>
        <tissue evidence="2">Whole animal</tissue>
    </source>
</reference>
<sequence length="226" mass="25925">MQTVWLETAALLEELLVFCCRNSEKVVGKELWIQEEHWEEGLRTVVRGELELCRPETFDPIARKYLGQNGSLARPVQTPPEDGMGRKTAVRPKSEPLDLQPIQKNWPADGEQSIGWMKKKELLEEKDAPQRSPRRLLSRRRQWMTTRISRRTGAIACKKQEKKVNPILRFFGFGKKEKKEADEGVTANKRVSELWMEKHDIGKGDSPKVEASVTFGANQIGCSAYY</sequence>
<evidence type="ECO:0000256" key="1">
    <source>
        <dbReference type="SAM" id="MobiDB-lite"/>
    </source>
</evidence>